<proteinExistence type="predicted"/>
<dbReference type="KEGG" id="dat:HRM2_00370"/>
<evidence type="ECO:0000313" key="2">
    <source>
        <dbReference type="EMBL" id="ACN13160.1"/>
    </source>
</evidence>
<dbReference type="EMBL" id="CP001087">
    <property type="protein sequence ID" value="ACN13160.1"/>
    <property type="molecule type" value="Genomic_DNA"/>
</dbReference>
<organism evidence="2 3">
    <name type="scientific">Desulforapulum autotrophicum (strain ATCC 43914 / DSM 3382 / VKM B-1955 / HRM2)</name>
    <name type="common">Desulfobacterium autotrophicum</name>
    <dbReference type="NCBI Taxonomy" id="177437"/>
    <lineage>
        <taxon>Bacteria</taxon>
        <taxon>Pseudomonadati</taxon>
        <taxon>Thermodesulfobacteriota</taxon>
        <taxon>Desulfobacteria</taxon>
        <taxon>Desulfobacterales</taxon>
        <taxon>Desulfobacteraceae</taxon>
        <taxon>Desulforapulum</taxon>
    </lineage>
</organism>
<dbReference type="Pfam" id="PF01636">
    <property type="entry name" value="APH"/>
    <property type="match status" value="1"/>
</dbReference>
<dbReference type="SUPFAM" id="SSF56112">
    <property type="entry name" value="Protein kinase-like (PK-like)"/>
    <property type="match status" value="1"/>
</dbReference>
<dbReference type="Gene3D" id="3.90.1200.10">
    <property type="match status" value="1"/>
</dbReference>
<reference evidence="2 3" key="1">
    <citation type="journal article" date="2009" name="Environ. Microbiol.">
        <title>Genome sequence of Desulfobacterium autotrophicum HRM2, a marine sulfate reducer oxidizing organic carbon completely to carbon dioxide.</title>
        <authorList>
            <person name="Strittmatter A.W."/>
            <person name="Liesegang H."/>
            <person name="Rabus R."/>
            <person name="Decker I."/>
            <person name="Amann J."/>
            <person name="Andres S."/>
            <person name="Henne A."/>
            <person name="Fricke W.F."/>
            <person name="Martinez-Arias R."/>
            <person name="Bartels D."/>
            <person name="Goesmann A."/>
            <person name="Krause L."/>
            <person name="Puehler A."/>
            <person name="Klenk H.P."/>
            <person name="Richter M."/>
            <person name="Schuler M."/>
            <person name="Gloeckner F.O."/>
            <person name="Meyerdierks A."/>
            <person name="Gottschalk G."/>
            <person name="Amann R."/>
        </authorList>
    </citation>
    <scope>NUCLEOTIDE SEQUENCE [LARGE SCALE GENOMIC DNA]</scope>
    <source>
        <strain evidence="3">ATCC 43914 / DSM 3382 / HRM2</strain>
    </source>
</reference>
<accession>C0QE43</accession>
<keyword evidence="3" id="KW-1185">Reference proteome</keyword>
<name>C0QE43_DESAH</name>
<dbReference type="AlphaFoldDB" id="C0QE43"/>
<dbReference type="RefSeq" id="WP_012662411.1">
    <property type="nucleotide sequence ID" value="NC_012108.1"/>
</dbReference>
<evidence type="ECO:0000313" key="3">
    <source>
        <dbReference type="Proteomes" id="UP000000442"/>
    </source>
</evidence>
<protein>
    <recommendedName>
        <fullName evidence="1">Aminoglycoside phosphotransferase domain-containing protein</fullName>
    </recommendedName>
</protein>
<dbReference type="Proteomes" id="UP000000442">
    <property type="component" value="Chromosome"/>
</dbReference>
<dbReference type="HOGENOM" id="CLU_050660_0_0_7"/>
<gene>
    <name evidence="2" type="ordered locus">HRM2_00370</name>
</gene>
<sequence>MERLTISTTIEHIILENGWLDRVDRVSFLAAGEYNENHLVVAGSKKYLFRINHGSQINQADQIRYEYNVLKAVEPSGVTPRPFFAASDSPLGGVMLMEFIPGRPFDFARDLDHVPRIFAAIHCLPVSQALVIQSTPIQDIADESFQLINKFTDHPMAEQKQRLLDYHEQILRLNQDSGTLFDNEPLCMVNTEVNSGNFIIQETKGFLVDWEKAVVSCRYQDLAHFLIPTTTLWKSDFRFTPEQRTNFLRAYYRLISPDFSFEELAFKTALLEQTILLRALSWCFMAFVEYTDPKRVLKDRVTFDKIKTYLGDIECFLN</sequence>
<dbReference type="STRING" id="177437.HRM2_00370"/>
<dbReference type="OrthoDB" id="3171511at2"/>
<evidence type="ECO:0000259" key="1">
    <source>
        <dbReference type="Pfam" id="PF01636"/>
    </source>
</evidence>
<feature type="domain" description="Aminoglycoside phosphotransferase" evidence="1">
    <location>
        <begin position="26"/>
        <end position="252"/>
    </location>
</feature>
<dbReference type="InterPro" id="IPR011009">
    <property type="entry name" value="Kinase-like_dom_sf"/>
</dbReference>
<dbReference type="eggNOG" id="COG0510">
    <property type="taxonomic scope" value="Bacteria"/>
</dbReference>
<dbReference type="InterPro" id="IPR002575">
    <property type="entry name" value="Aminoglycoside_PTrfase"/>
</dbReference>